<dbReference type="GO" id="GO:0016287">
    <property type="term" value="F:glycerone-phosphate O-acyltransferase activity"/>
    <property type="evidence" value="ECO:0007669"/>
    <property type="project" value="TreeGrafter"/>
</dbReference>
<evidence type="ECO:0000313" key="3">
    <source>
        <dbReference type="EMBL" id="GEO22332.1"/>
    </source>
</evidence>
<dbReference type="RefSeq" id="WP_020892381.1">
    <property type="nucleotide sequence ID" value="NZ_BJYV01000015.1"/>
</dbReference>
<feature type="transmembrane region" description="Helical" evidence="1">
    <location>
        <begin position="306"/>
        <end position="327"/>
    </location>
</feature>
<keyword evidence="4" id="KW-1185">Reference proteome</keyword>
<dbReference type="Pfam" id="PF01553">
    <property type="entry name" value="Acyltransferase"/>
    <property type="match status" value="1"/>
</dbReference>
<gene>
    <name evidence="3" type="ORF">CQA01_28660</name>
</gene>
<comment type="caution">
    <text evidence="3">The sequence shown here is derived from an EMBL/GenBank/DDBJ whole genome shotgun (WGS) entry which is preliminary data.</text>
</comment>
<dbReference type="EMBL" id="BJYV01000015">
    <property type="protein sequence ID" value="GEO22332.1"/>
    <property type="molecule type" value="Genomic_DNA"/>
</dbReference>
<dbReference type="AlphaFoldDB" id="A0A512CDQ2"/>
<name>A0A512CDQ2_9BACT</name>
<keyword evidence="1" id="KW-0472">Membrane</keyword>
<evidence type="ECO:0000256" key="1">
    <source>
        <dbReference type="SAM" id="Phobius"/>
    </source>
</evidence>
<dbReference type="GO" id="GO:0004366">
    <property type="term" value="F:glycerol-3-phosphate O-acyltransferase activity"/>
    <property type="evidence" value="ECO:0007669"/>
    <property type="project" value="TreeGrafter"/>
</dbReference>
<organism evidence="3 4">
    <name type="scientific">Cyclobacterium qasimii</name>
    <dbReference type="NCBI Taxonomy" id="1350429"/>
    <lineage>
        <taxon>Bacteria</taxon>
        <taxon>Pseudomonadati</taxon>
        <taxon>Bacteroidota</taxon>
        <taxon>Cytophagia</taxon>
        <taxon>Cytophagales</taxon>
        <taxon>Cyclobacteriaceae</taxon>
        <taxon>Cyclobacterium</taxon>
    </lineage>
</organism>
<dbReference type="InterPro" id="IPR002123">
    <property type="entry name" value="Plipid/glycerol_acylTrfase"/>
</dbReference>
<dbReference type="GO" id="GO:0008654">
    <property type="term" value="P:phospholipid biosynthetic process"/>
    <property type="evidence" value="ECO:0007669"/>
    <property type="project" value="TreeGrafter"/>
</dbReference>
<dbReference type="InterPro" id="IPR052744">
    <property type="entry name" value="GPAT/DAPAT"/>
</dbReference>
<accession>A0A512CDQ2</accession>
<dbReference type="PANTHER" id="PTHR31605">
    <property type="entry name" value="GLYCEROL-3-PHOSPHATE O-ACYLTRANSFERASE 1"/>
    <property type="match status" value="1"/>
</dbReference>
<protein>
    <recommendedName>
        <fullName evidence="2">Phospholipid/glycerol acyltransferase domain-containing protein</fullName>
    </recommendedName>
</protein>
<reference evidence="3 4" key="1">
    <citation type="submission" date="2019-07" db="EMBL/GenBank/DDBJ databases">
        <title>Whole genome shotgun sequence of Cyclobacterium qasimii NBRC 106168.</title>
        <authorList>
            <person name="Hosoyama A."/>
            <person name="Uohara A."/>
            <person name="Ohji S."/>
            <person name="Ichikawa N."/>
        </authorList>
    </citation>
    <scope>NUCLEOTIDE SEQUENCE [LARGE SCALE GENOMIC DNA]</scope>
    <source>
        <strain evidence="3 4">NBRC 106168</strain>
    </source>
</reference>
<dbReference type="SUPFAM" id="SSF69593">
    <property type="entry name" value="Glycerol-3-phosphate (1)-acyltransferase"/>
    <property type="match status" value="1"/>
</dbReference>
<keyword evidence="1" id="KW-0812">Transmembrane</keyword>
<dbReference type="SMART" id="SM00563">
    <property type="entry name" value="PlsC"/>
    <property type="match status" value="1"/>
</dbReference>
<evidence type="ECO:0000313" key="4">
    <source>
        <dbReference type="Proteomes" id="UP000321301"/>
    </source>
</evidence>
<proteinExistence type="predicted"/>
<dbReference type="Proteomes" id="UP000321301">
    <property type="component" value="Unassembled WGS sequence"/>
</dbReference>
<sequence length="345" mass="39999">MRQRLFNDFLNGIVKTALWFYFSEIKVKGKWKDYKDDPIIIIANHQNALLDPLLIATFINLKPHFLSRASVFKNPIIAKILAFIRMVPVFRIRDGFGSIHGNKSSFSFCEKVLKNQGKILVFPEGNHSLKRQVRPLSKGFTRIVSEALHNDPEMDLKILPIGINYQAHQKSGSKVLLDIGEPISAKQYIGQERILLKKVEKELQSLTLHLPEETYNESLKMILRSNTDITACRWGVESSLLASVADAKKGHHPKWKNWFFKAMHFPLWIIWKSLKPKIIDTVFYGTFKFCLGLVVAPIYYLSVFYFIYTFTSLSTAIICILLMLLSLKFNRNWYNQTEKDLIKKR</sequence>
<feature type="transmembrane region" description="Helical" evidence="1">
    <location>
        <begin position="281"/>
        <end position="300"/>
    </location>
</feature>
<feature type="domain" description="Phospholipid/glycerol acyltransferase" evidence="2">
    <location>
        <begin position="39"/>
        <end position="166"/>
    </location>
</feature>
<dbReference type="PANTHER" id="PTHR31605:SF0">
    <property type="entry name" value="GLYCEROL-3-PHOSPHATE O-ACYLTRANSFERASE 1"/>
    <property type="match status" value="1"/>
</dbReference>
<keyword evidence="1" id="KW-1133">Transmembrane helix</keyword>
<evidence type="ECO:0000259" key="2">
    <source>
        <dbReference type="SMART" id="SM00563"/>
    </source>
</evidence>